<gene>
    <name evidence="2" type="ORF">J3U87_25335</name>
</gene>
<feature type="transmembrane region" description="Helical" evidence="1">
    <location>
        <begin position="12"/>
        <end position="38"/>
    </location>
</feature>
<organism evidence="2 3">
    <name type="scientific">Sulfidibacter corallicola</name>
    <dbReference type="NCBI Taxonomy" id="2818388"/>
    <lineage>
        <taxon>Bacteria</taxon>
        <taxon>Pseudomonadati</taxon>
        <taxon>Acidobacteriota</taxon>
        <taxon>Holophagae</taxon>
        <taxon>Acanthopleuribacterales</taxon>
        <taxon>Acanthopleuribacteraceae</taxon>
        <taxon>Sulfidibacter</taxon>
    </lineage>
</organism>
<feature type="transmembrane region" description="Helical" evidence="1">
    <location>
        <begin position="71"/>
        <end position="92"/>
    </location>
</feature>
<name>A0A8A4TJ91_SULCO</name>
<evidence type="ECO:0000256" key="1">
    <source>
        <dbReference type="SAM" id="Phobius"/>
    </source>
</evidence>
<sequence length="96" mass="10355">MSSSSKVSRPWGQISAGLVGGLLLALAVGVTFSIYWPSEPFDRMFLGALLFPLIWIAAMLYAFTADSGKRAWLTIGILSLVFTAFDALGLYLHQAA</sequence>
<dbReference type="KEGG" id="scor:J3U87_25335"/>
<dbReference type="AlphaFoldDB" id="A0A8A4TJ91"/>
<evidence type="ECO:0000313" key="2">
    <source>
        <dbReference type="EMBL" id="QTD48921.1"/>
    </source>
</evidence>
<keyword evidence="1" id="KW-1133">Transmembrane helix</keyword>
<feature type="transmembrane region" description="Helical" evidence="1">
    <location>
        <begin position="44"/>
        <end position="64"/>
    </location>
</feature>
<protein>
    <submittedName>
        <fullName evidence="2">Uncharacterized protein</fullName>
    </submittedName>
</protein>
<keyword evidence="3" id="KW-1185">Reference proteome</keyword>
<accession>A0A8A4TJ91</accession>
<proteinExistence type="predicted"/>
<keyword evidence="1" id="KW-0472">Membrane</keyword>
<dbReference type="RefSeq" id="WP_237378569.1">
    <property type="nucleotide sequence ID" value="NZ_CP071793.1"/>
</dbReference>
<reference evidence="2" key="1">
    <citation type="submission" date="2021-03" db="EMBL/GenBank/DDBJ databases">
        <title>Acanthopleuribacteraceae sp. M133.</title>
        <authorList>
            <person name="Wang G."/>
        </authorList>
    </citation>
    <scope>NUCLEOTIDE SEQUENCE</scope>
    <source>
        <strain evidence="2">M133</strain>
    </source>
</reference>
<keyword evidence="1" id="KW-0812">Transmembrane</keyword>
<dbReference type="Proteomes" id="UP000663929">
    <property type="component" value="Chromosome"/>
</dbReference>
<evidence type="ECO:0000313" key="3">
    <source>
        <dbReference type="Proteomes" id="UP000663929"/>
    </source>
</evidence>
<dbReference type="EMBL" id="CP071793">
    <property type="protein sequence ID" value="QTD48921.1"/>
    <property type="molecule type" value="Genomic_DNA"/>
</dbReference>